<reference evidence="4" key="1">
    <citation type="submission" date="2016-10" db="EMBL/GenBank/DDBJ databases">
        <authorList>
            <person name="Varghese N."/>
            <person name="Submissions S."/>
        </authorList>
    </citation>
    <scope>NUCLEOTIDE SEQUENCE [LARGE SCALE GENOMIC DNA]</scope>
    <source>
        <strain evidence="4">DSM 17465</strain>
    </source>
</reference>
<evidence type="ECO:0000259" key="2">
    <source>
        <dbReference type="Pfam" id="PF08327"/>
    </source>
</evidence>
<dbReference type="CDD" id="cd08891">
    <property type="entry name" value="SRPBCC_CalC"/>
    <property type="match status" value="1"/>
</dbReference>
<evidence type="ECO:0000313" key="3">
    <source>
        <dbReference type="EMBL" id="SFT95879.1"/>
    </source>
</evidence>
<dbReference type="Proteomes" id="UP000183371">
    <property type="component" value="Unassembled WGS sequence"/>
</dbReference>
<dbReference type="EMBL" id="FPBD01000005">
    <property type="protein sequence ID" value="SFT95879.1"/>
    <property type="molecule type" value="Genomic_DNA"/>
</dbReference>
<gene>
    <name evidence="3" type="ORF">SAMN05444141_105324</name>
</gene>
<dbReference type="Gene3D" id="3.30.530.20">
    <property type="match status" value="1"/>
</dbReference>
<dbReference type="AlphaFoldDB" id="A0A1I7C8Y0"/>
<protein>
    <submittedName>
        <fullName evidence="3">Uncharacterized conserved protein YndB, AHSA1/START domain</fullName>
    </submittedName>
</protein>
<organism evidence="3 4">
    <name type="scientific">Pseudovibrio denitrificans</name>
    <dbReference type="NCBI Taxonomy" id="258256"/>
    <lineage>
        <taxon>Bacteria</taxon>
        <taxon>Pseudomonadati</taxon>
        <taxon>Pseudomonadota</taxon>
        <taxon>Alphaproteobacteria</taxon>
        <taxon>Hyphomicrobiales</taxon>
        <taxon>Stappiaceae</taxon>
        <taxon>Pseudovibrio</taxon>
    </lineage>
</organism>
<accession>A0A1I7C8Y0</accession>
<name>A0A1I7C8Y0_9HYPH</name>
<evidence type="ECO:0000256" key="1">
    <source>
        <dbReference type="ARBA" id="ARBA00006817"/>
    </source>
</evidence>
<dbReference type="InterPro" id="IPR023393">
    <property type="entry name" value="START-like_dom_sf"/>
</dbReference>
<comment type="similarity">
    <text evidence="1">Belongs to the AHA1 family.</text>
</comment>
<sequence>MTSGEMGVLEQFSLCKAEVLLPASAQSAYVCFLEKIDAWWPAEYRFSPDGVLGIEPLVGGSCFEDVEDGRRLHWGTIQELEEGSKIVLAWQISPKRLLIEDPQKAGIVTIQFSDVEGGTQLKLVHSHFERYGDGWREYLRAMNSSAGWAYCLNKLKTAIVKI</sequence>
<dbReference type="RefSeq" id="WP_008549934.1">
    <property type="nucleotide sequence ID" value="NZ_FPBD01000005.1"/>
</dbReference>
<feature type="domain" description="Activator of Hsp90 ATPase homologue 1/2-like C-terminal" evidence="2">
    <location>
        <begin position="55"/>
        <end position="158"/>
    </location>
</feature>
<evidence type="ECO:0000313" key="4">
    <source>
        <dbReference type="Proteomes" id="UP000183371"/>
    </source>
</evidence>
<proteinExistence type="inferred from homology"/>
<dbReference type="InterPro" id="IPR013538">
    <property type="entry name" value="ASHA1/2-like_C"/>
</dbReference>
<keyword evidence="4" id="KW-1185">Reference proteome</keyword>
<dbReference type="Pfam" id="PF08327">
    <property type="entry name" value="AHSA1"/>
    <property type="match status" value="1"/>
</dbReference>
<dbReference type="SUPFAM" id="SSF55961">
    <property type="entry name" value="Bet v1-like"/>
    <property type="match status" value="1"/>
</dbReference>